<accession>A0A4U5MSQ7</accession>
<name>A0A4U5MSQ7_STECR</name>
<evidence type="ECO:0000313" key="1">
    <source>
        <dbReference type="EMBL" id="TKR72740.1"/>
    </source>
</evidence>
<comment type="caution">
    <text evidence="1">The sequence shown here is derived from an EMBL/GenBank/DDBJ whole genome shotgun (WGS) entry which is preliminary data.</text>
</comment>
<proteinExistence type="predicted"/>
<dbReference type="Proteomes" id="UP000298663">
    <property type="component" value="Unassembled WGS sequence"/>
</dbReference>
<protein>
    <submittedName>
        <fullName evidence="1">Uncharacterized protein</fullName>
    </submittedName>
</protein>
<dbReference type="EMBL" id="AZBU02000006">
    <property type="protein sequence ID" value="TKR72740.1"/>
    <property type="molecule type" value="Genomic_DNA"/>
</dbReference>
<evidence type="ECO:0000313" key="2">
    <source>
        <dbReference type="Proteomes" id="UP000298663"/>
    </source>
</evidence>
<keyword evidence="2" id="KW-1185">Reference proteome</keyword>
<reference evidence="1 2" key="2">
    <citation type="journal article" date="2019" name="G3 (Bethesda)">
        <title>Hybrid Assembly of the Genome of the Entomopathogenic Nematode Steinernema carpocapsae Identifies the X-Chromosome.</title>
        <authorList>
            <person name="Serra L."/>
            <person name="Macchietto M."/>
            <person name="Macias-Munoz A."/>
            <person name="McGill C.J."/>
            <person name="Rodriguez I.M."/>
            <person name="Rodriguez B."/>
            <person name="Murad R."/>
            <person name="Mortazavi A."/>
        </authorList>
    </citation>
    <scope>NUCLEOTIDE SEQUENCE [LARGE SCALE GENOMIC DNA]</scope>
    <source>
        <strain evidence="1 2">ALL</strain>
    </source>
</reference>
<organism evidence="1 2">
    <name type="scientific">Steinernema carpocapsae</name>
    <name type="common">Entomopathogenic nematode</name>
    <dbReference type="NCBI Taxonomy" id="34508"/>
    <lineage>
        <taxon>Eukaryota</taxon>
        <taxon>Metazoa</taxon>
        <taxon>Ecdysozoa</taxon>
        <taxon>Nematoda</taxon>
        <taxon>Chromadorea</taxon>
        <taxon>Rhabditida</taxon>
        <taxon>Tylenchina</taxon>
        <taxon>Panagrolaimomorpha</taxon>
        <taxon>Strongyloidoidea</taxon>
        <taxon>Steinernematidae</taxon>
        <taxon>Steinernema</taxon>
    </lineage>
</organism>
<sequence>MMYQRNNPSPNPRYISNLSFSRRASAMQSTASPKEAMRKLVSDLRVVGRLTGFSRCTGLLYAWRSVICLYPCFGIVPLSQNRLVKVAKITQKRIFCQHGNLHVERPKIMCFLLA</sequence>
<reference evidence="1 2" key="1">
    <citation type="journal article" date="2015" name="Genome Biol.">
        <title>Comparative genomics of Steinernema reveals deeply conserved gene regulatory networks.</title>
        <authorList>
            <person name="Dillman A.R."/>
            <person name="Macchietto M."/>
            <person name="Porter C.F."/>
            <person name="Rogers A."/>
            <person name="Williams B."/>
            <person name="Antoshechkin I."/>
            <person name="Lee M.M."/>
            <person name="Goodwin Z."/>
            <person name="Lu X."/>
            <person name="Lewis E.E."/>
            <person name="Goodrich-Blair H."/>
            <person name="Stock S.P."/>
            <person name="Adams B.J."/>
            <person name="Sternberg P.W."/>
            <person name="Mortazavi A."/>
        </authorList>
    </citation>
    <scope>NUCLEOTIDE SEQUENCE [LARGE SCALE GENOMIC DNA]</scope>
    <source>
        <strain evidence="1 2">ALL</strain>
    </source>
</reference>
<gene>
    <name evidence="1" type="ORF">L596_020146</name>
</gene>
<dbReference type="AlphaFoldDB" id="A0A4U5MSQ7"/>